<dbReference type="AlphaFoldDB" id="A0A399RQ34"/>
<keyword evidence="5" id="KW-0653">Protein transport</keyword>
<dbReference type="Pfam" id="PF03544">
    <property type="entry name" value="TonB_C"/>
    <property type="match status" value="1"/>
</dbReference>
<organism evidence="7 8">
    <name type="scientific">Henriciella algicola</name>
    <dbReference type="NCBI Taxonomy" id="1608422"/>
    <lineage>
        <taxon>Bacteria</taxon>
        <taxon>Pseudomonadati</taxon>
        <taxon>Pseudomonadota</taxon>
        <taxon>Alphaproteobacteria</taxon>
        <taxon>Hyphomonadales</taxon>
        <taxon>Hyphomonadaceae</taxon>
        <taxon>Henriciella</taxon>
    </lineage>
</organism>
<dbReference type="RefSeq" id="WP_119452221.1">
    <property type="nucleotide sequence ID" value="NZ_QWGA01000001.1"/>
</dbReference>
<sequence>MFQNSLFRPLVGLPIAAFIVVGLFSFMKSMISSEFTPPKAAEAREIVVLTMPEEVLERPHATPRPERIDLAAPPPRAPRYQASADVVPLTQVAFTPAETGLDSAGLFDRLVISPVAINERDARPIQPPNPVYPSAMQARGIEGSCEVHLNVDPQGRPFNVEAICSHDGFRREAERAVKQVRFVPKIEKGTPVTRTGVVYPLEFGIVG</sequence>
<keyword evidence="5" id="KW-0997">Cell inner membrane</keyword>
<dbReference type="Gene3D" id="3.30.1150.10">
    <property type="match status" value="1"/>
</dbReference>
<dbReference type="PRINTS" id="PR01374">
    <property type="entry name" value="TONBPROTEIN"/>
</dbReference>
<evidence type="ECO:0000313" key="8">
    <source>
        <dbReference type="Proteomes" id="UP000265845"/>
    </source>
</evidence>
<keyword evidence="8" id="KW-1185">Reference proteome</keyword>
<comment type="caution">
    <text evidence="7">The sequence shown here is derived from an EMBL/GenBank/DDBJ whole genome shotgun (WGS) entry which is preliminary data.</text>
</comment>
<keyword evidence="5" id="KW-1003">Cell membrane</keyword>
<feature type="transmembrane region" description="Helical" evidence="5">
    <location>
        <begin position="6"/>
        <end position="26"/>
    </location>
</feature>
<dbReference type="InterPro" id="IPR003538">
    <property type="entry name" value="TonB"/>
</dbReference>
<comment type="function">
    <text evidence="5">Interacts with outer membrane receptor proteins that carry out high-affinity binding and energy dependent uptake into the periplasmic space of specific substrates. It could act to transduce energy from the cytoplasmic membrane to specific energy-requiring processes in the outer membrane, resulting in the release into the periplasm of ligands bound by these outer membrane proteins.</text>
</comment>
<dbReference type="GO" id="GO:0005886">
    <property type="term" value="C:plasma membrane"/>
    <property type="evidence" value="ECO:0007669"/>
    <property type="project" value="UniProtKB-SubCell"/>
</dbReference>
<evidence type="ECO:0000256" key="5">
    <source>
        <dbReference type="RuleBase" id="RU362123"/>
    </source>
</evidence>
<dbReference type="GO" id="GO:0055085">
    <property type="term" value="P:transmembrane transport"/>
    <property type="evidence" value="ECO:0007669"/>
    <property type="project" value="InterPro"/>
</dbReference>
<evidence type="ECO:0000256" key="3">
    <source>
        <dbReference type="ARBA" id="ARBA00022989"/>
    </source>
</evidence>
<evidence type="ECO:0000256" key="1">
    <source>
        <dbReference type="ARBA" id="ARBA00004167"/>
    </source>
</evidence>
<dbReference type="EMBL" id="QWGA01000001">
    <property type="protein sequence ID" value="RIJ33308.1"/>
    <property type="molecule type" value="Genomic_DNA"/>
</dbReference>
<evidence type="ECO:0000259" key="6">
    <source>
        <dbReference type="PROSITE" id="PS52015"/>
    </source>
</evidence>
<keyword evidence="5" id="KW-0813">Transport</keyword>
<dbReference type="NCBIfam" id="TIGR01352">
    <property type="entry name" value="tonB_Cterm"/>
    <property type="match status" value="1"/>
</dbReference>
<comment type="similarity">
    <text evidence="5">Belongs to the TonB family.</text>
</comment>
<evidence type="ECO:0000256" key="4">
    <source>
        <dbReference type="ARBA" id="ARBA00023136"/>
    </source>
</evidence>
<accession>A0A399RQ34</accession>
<dbReference type="GO" id="GO:0031992">
    <property type="term" value="F:energy transducer activity"/>
    <property type="evidence" value="ECO:0007669"/>
    <property type="project" value="InterPro"/>
</dbReference>
<keyword evidence="2 5" id="KW-0812">Transmembrane</keyword>
<reference evidence="7 8" key="1">
    <citation type="submission" date="2018-08" db="EMBL/GenBank/DDBJ databases">
        <title>Henriciella mobilis sp. nov., isolated from seawater.</title>
        <authorList>
            <person name="Cheng H."/>
            <person name="Wu Y.-H."/>
            <person name="Xu X.-W."/>
            <person name="Guo L.-L."/>
        </authorList>
    </citation>
    <scope>NUCLEOTIDE SEQUENCE [LARGE SCALE GENOMIC DNA]</scope>
    <source>
        <strain evidence="7 8">CCUG67844</strain>
    </source>
</reference>
<dbReference type="Proteomes" id="UP000265845">
    <property type="component" value="Unassembled WGS sequence"/>
</dbReference>
<evidence type="ECO:0000256" key="2">
    <source>
        <dbReference type="ARBA" id="ARBA00022692"/>
    </source>
</evidence>
<comment type="subcellular location">
    <subcellularLocation>
        <location evidence="5">Cell inner membrane</location>
        <topology evidence="5">Single-pass membrane protein</topology>
        <orientation evidence="5">Periplasmic side</orientation>
    </subcellularLocation>
    <subcellularLocation>
        <location evidence="1">Membrane</location>
        <topology evidence="1">Single-pass membrane protein</topology>
    </subcellularLocation>
</comment>
<dbReference type="OrthoDB" id="7630804at2"/>
<keyword evidence="5" id="KW-0735">Signal-anchor</keyword>
<feature type="domain" description="TonB C-terminal" evidence="6">
    <location>
        <begin position="117"/>
        <end position="207"/>
    </location>
</feature>
<dbReference type="InterPro" id="IPR006260">
    <property type="entry name" value="TonB/TolA_C"/>
</dbReference>
<name>A0A399RQ34_9PROT</name>
<dbReference type="SUPFAM" id="SSF74653">
    <property type="entry name" value="TolA/TonB C-terminal domain"/>
    <property type="match status" value="1"/>
</dbReference>
<dbReference type="InterPro" id="IPR037682">
    <property type="entry name" value="TonB_C"/>
</dbReference>
<proteinExistence type="inferred from homology"/>
<keyword evidence="3 5" id="KW-1133">Transmembrane helix</keyword>
<dbReference type="GO" id="GO:0030288">
    <property type="term" value="C:outer membrane-bounded periplasmic space"/>
    <property type="evidence" value="ECO:0007669"/>
    <property type="project" value="InterPro"/>
</dbReference>
<protein>
    <recommendedName>
        <fullName evidence="5">Protein TonB</fullName>
    </recommendedName>
</protein>
<gene>
    <name evidence="7" type="ORF">D1222_00075</name>
</gene>
<dbReference type="PROSITE" id="PS52015">
    <property type="entry name" value="TONB_CTD"/>
    <property type="match status" value="1"/>
</dbReference>
<dbReference type="GO" id="GO:0015891">
    <property type="term" value="P:siderophore transport"/>
    <property type="evidence" value="ECO:0007669"/>
    <property type="project" value="InterPro"/>
</dbReference>
<dbReference type="GO" id="GO:0015031">
    <property type="term" value="P:protein transport"/>
    <property type="evidence" value="ECO:0007669"/>
    <property type="project" value="UniProtKB-UniRule"/>
</dbReference>
<evidence type="ECO:0000313" key="7">
    <source>
        <dbReference type="EMBL" id="RIJ33308.1"/>
    </source>
</evidence>
<keyword evidence="4 5" id="KW-0472">Membrane</keyword>